<dbReference type="EMBL" id="BKCJ011336538">
    <property type="protein sequence ID" value="GFD22355.1"/>
    <property type="molecule type" value="Genomic_DNA"/>
</dbReference>
<organism evidence="2">
    <name type="scientific">Tanacetum cinerariifolium</name>
    <name type="common">Dalmatian daisy</name>
    <name type="synonym">Chrysanthemum cinerariifolium</name>
    <dbReference type="NCBI Taxonomy" id="118510"/>
    <lineage>
        <taxon>Eukaryota</taxon>
        <taxon>Viridiplantae</taxon>
        <taxon>Streptophyta</taxon>
        <taxon>Embryophyta</taxon>
        <taxon>Tracheophyta</taxon>
        <taxon>Spermatophyta</taxon>
        <taxon>Magnoliopsida</taxon>
        <taxon>eudicotyledons</taxon>
        <taxon>Gunneridae</taxon>
        <taxon>Pentapetalae</taxon>
        <taxon>asterids</taxon>
        <taxon>campanulids</taxon>
        <taxon>Asterales</taxon>
        <taxon>Asteraceae</taxon>
        <taxon>Asteroideae</taxon>
        <taxon>Anthemideae</taxon>
        <taxon>Anthemidinae</taxon>
        <taxon>Tanacetum</taxon>
    </lineage>
</organism>
<name>A0A699UH19_TANCI</name>
<gene>
    <name evidence="2" type="ORF">Tci_894324</name>
</gene>
<keyword evidence="2" id="KW-0548">Nucleotidyltransferase</keyword>
<dbReference type="GO" id="GO:0003964">
    <property type="term" value="F:RNA-directed DNA polymerase activity"/>
    <property type="evidence" value="ECO:0007669"/>
    <property type="project" value="UniProtKB-KW"/>
</dbReference>
<dbReference type="AlphaFoldDB" id="A0A699UH19"/>
<proteinExistence type="predicted"/>
<dbReference type="Pfam" id="PF03732">
    <property type="entry name" value="Retrotrans_gag"/>
    <property type="match status" value="1"/>
</dbReference>
<keyword evidence="2" id="KW-0808">Transferase</keyword>
<evidence type="ECO:0000313" key="2">
    <source>
        <dbReference type="EMBL" id="GFD22355.1"/>
    </source>
</evidence>
<protein>
    <submittedName>
        <fullName evidence="2">Reverse transcriptase domain-containing protein</fullName>
    </submittedName>
</protein>
<reference evidence="2" key="1">
    <citation type="journal article" date="2019" name="Sci. Rep.">
        <title>Draft genome of Tanacetum cinerariifolium, the natural source of mosquito coil.</title>
        <authorList>
            <person name="Yamashiro T."/>
            <person name="Shiraishi A."/>
            <person name="Satake H."/>
            <person name="Nakayama K."/>
        </authorList>
    </citation>
    <scope>NUCLEOTIDE SEQUENCE</scope>
</reference>
<keyword evidence="2" id="KW-0695">RNA-directed DNA polymerase</keyword>
<sequence>MRAVSQEVAYAMPWKTLRQMMTVKYCPRGEVKKLEVELWNLKVKGTDITSYTLHFQELALLCERMFPKESDEKERYVDGLPEMIRGNVMSYEPKS</sequence>
<accession>A0A699UH19</accession>
<feature type="domain" description="Retrotransposon gag" evidence="1">
    <location>
        <begin position="11"/>
        <end position="81"/>
    </location>
</feature>
<dbReference type="InterPro" id="IPR005162">
    <property type="entry name" value="Retrotrans_gag_dom"/>
</dbReference>
<evidence type="ECO:0000259" key="1">
    <source>
        <dbReference type="Pfam" id="PF03732"/>
    </source>
</evidence>
<feature type="non-terminal residue" evidence="2">
    <location>
        <position position="95"/>
    </location>
</feature>
<comment type="caution">
    <text evidence="2">The sequence shown here is derived from an EMBL/GenBank/DDBJ whole genome shotgun (WGS) entry which is preliminary data.</text>
</comment>